<evidence type="ECO:0000313" key="3">
    <source>
        <dbReference type="EMBL" id="GES72446.1"/>
    </source>
</evidence>
<comment type="caution">
    <text evidence="3">The sequence shown here is derived from an EMBL/GenBank/DDBJ whole genome shotgun (WGS) entry which is preliminary data.</text>
</comment>
<dbReference type="AlphaFoldDB" id="A0A8H3KQY4"/>
<dbReference type="InterPro" id="IPR004242">
    <property type="entry name" value="Transposase_21"/>
</dbReference>
<feature type="domain" description="DUF4218" evidence="2">
    <location>
        <begin position="737"/>
        <end position="816"/>
    </location>
</feature>
<dbReference type="Proteomes" id="UP000615446">
    <property type="component" value="Unassembled WGS sequence"/>
</dbReference>
<dbReference type="EMBL" id="BLAL01000001">
    <property type="protein sequence ID" value="GES72446.1"/>
    <property type="molecule type" value="Genomic_DNA"/>
</dbReference>
<dbReference type="Pfam" id="PF13960">
    <property type="entry name" value="DUF4218"/>
    <property type="match status" value="1"/>
</dbReference>
<evidence type="ECO:0000313" key="4">
    <source>
        <dbReference type="Proteomes" id="UP000615446"/>
    </source>
</evidence>
<proteinExistence type="predicted"/>
<feature type="compositionally biased region" description="Low complexity" evidence="1">
    <location>
        <begin position="166"/>
        <end position="181"/>
    </location>
</feature>
<feature type="region of interest" description="Disordered" evidence="1">
    <location>
        <begin position="125"/>
        <end position="182"/>
    </location>
</feature>
<dbReference type="PANTHER" id="PTHR46579:SF2">
    <property type="entry name" value="C2H2-TYPE DOMAIN-CONTAINING PROTEIN"/>
    <property type="match status" value="1"/>
</dbReference>
<reference evidence="3" key="1">
    <citation type="submission" date="2019-10" db="EMBL/GenBank/DDBJ databases">
        <title>Conservation and host-specific expression of non-tandemly repeated heterogenous ribosome RNA gene in arbuscular mycorrhizal fungi.</title>
        <authorList>
            <person name="Maeda T."/>
            <person name="Kobayashi Y."/>
            <person name="Nakagawa T."/>
            <person name="Ezawa T."/>
            <person name="Yamaguchi K."/>
            <person name="Bino T."/>
            <person name="Nishimoto Y."/>
            <person name="Shigenobu S."/>
            <person name="Kawaguchi M."/>
        </authorList>
    </citation>
    <scope>NUCLEOTIDE SEQUENCE</scope>
    <source>
        <strain evidence="3">HR1</strain>
    </source>
</reference>
<sequence>MNNNTKSKIKTSVADLIKPKKKQYSETSETFVADLINSKKKETSETSVNDLVKSQKKHSYTSKASVTSVTNLIKPQKRYFYPCDCICCEGVEVDSRTQEKHLNDENLWKSDAARKNQENIIMARKQKKSSIIHNENPTEVNSNIPKKRKRDNHHTSSPNPDFFQSNNKNPEPNNNNNNNENIHTLFSSNFRIPALMLDNGNDNIDQDYIFQEVDEDDDNSIDQEKENEEDDDNIEQEEEEEEEDDIRNFFAYPKIDDDDNDEEFVMENLNDSIETEIILWAFKFQQRFRLPDIALEALIKFLNIVLTRLNKLQFKNFPKSLYMAKKMLSIFQPKMKLAVCNNCHKLHNVKNIAEYKEEGKAAIMNCLNEEFPFNPVPSRRNKCNNPLSVLKKRKGESIAVPRMLYPKPSIRQQLNIYDGKVWKTFPFDGSTFFTSETATTHLGLLFNLDWFQPFTYTQHSTGAIYASVCNLPRSERNKPENTIYLGFLPGPKEVGLERINHYLAPIVDELLDLWKGWRVPKTYQCPDGIDIKVALIVGSSDIPATRKLFGHGSAVMKCHRYEKRSIYSEEYKKTHYGGDHTYEISTAESHRKHAHEWLQCNSKSSREDHFKEHGVRWSELLRLPYMDPVRFAAVDPMHCLFLGVAKWIFKSIFVNQKKLSMEQLRVAQSRMDHVELPSDIGRIPPKIAIGSEGFSNLTADQWKTFIMIYSTNILWDMLDNNDRKILGHFVRACNLLVTRIITEDDLKEAQERLKDMAHLIENTYGPEFITSNIHLSLHIADCCRDYGPIYSFWLFPFERLNGYIGSYPNSNRQIEPELMKIVLKNTLVDYYLTRKWSSGLLGESLCFLVPKKDVGSLAVTTEREELNHFLSMRHNTSTLSKIYGTEAIPGQFLKPSYLRVVMPLELREFLCEWYQILYEKEKDEILGFMDLQINQYARLQIGAEIFGSMISARHEKNSTILAKWKAFNDESTDIYPGEVQYYFEHTLKLPVSWHMSSGIKTHLPLTFGLSIDSWSRKYQTRSYGKLNTARKVVIH</sequence>
<dbReference type="InterPro" id="IPR025452">
    <property type="entry name" value="DUF4218"/>
</dbReference>
<organism evidence="3 4">
    <name type="scientific">Rhizophagus clarus</name>
    <dbReference type="NCBI Taxonomy" id="94130"/>
    <lineage>
        <taxon>Eukaryota</taxon>
        <taxon>Fungi</taxon>
        <taxon>Fungi incertae sedis</taxon>
        <taxon>Mucoromycota</taxon>
        <taxon>Glomeromycotina</taxon>
        <taxon>Glomeromycetes</taxon>
        <taxon>Glomerales</taxon>
        <taxon>Glomeraceae</taxon>
        <taxon>Rhizophagus</taxon>
    </lineage>
</organism>
<evidence type="ECO:0000256" key="1">
    <source>
        <dbReference type="SAM" id="MobiDB-lite"/>
    </source>
</evidence>
<dbReference type="PANTHER" id="PTHR46579">
    <property type="entry name" value="F5/8 TYPE C DOMAIN-CONTAINING PROTEIN-RELATED"/>
    <property type="match status" value="1"/>
</dbReference>
<dbReference type="OrthoDB" id="2328663at2759"/>
<protein>
    <recommendedName>
        <fullName evidence="2">DUF4218 domain-containing protein</fullName>
    </recommendedName>
</protein>
<feature type="compositionally biased region" description="Polar residues" evidence="1">
    <location>
        <begin position="155"/>
        <end position="165"/>
    </location>
</feature>
<feature type="compositionally biased region" description="Polar residues" evidence="1">
    <location>
        <begin position="131"/>
        <end position="144"/>
    </location>
</feature>
<accession>A0A8H3KQY4</accession>
<gene>
    <name evidence="3" type="ORF">RCL2_000001400</name>
</gene>
<evidence type="ECO:0000259" key="2">
    <source>
        <dbReference type="Pfam" id="PF13960"/>
    </source>
</evidence>
<name>A0A8H3KQY4_9GLOM</name>
<dbReference type="Pfam" id="PF02992">
    <property type="entry name" value="Transposase_21"/>
    <property type="match status" value="1"/>
</dbReference>
<feature type="region of interest" description="Disordered" evidence="1">
    <location>
        <begin position="216"/>
        <end position="244"/>
    </location>
</feature>